<dbReference type="Proteomes" id="UP000002282">
    <property type="component" value="Unassembled WGS sequence"/>
</dbReference>
<reference evidence="2 3" key="1">
    <citation type="journal article" date="2007" name="Nature">
        <title>Evolution of genes and genomes on the Drosophila phylogeny.</title>
        <authorList>
            <consortium name="Drosophila 12 Genomes Consortium"/>
            <person name="Clark A.G."/>
            <person name="Eisen M.B."/>
            <person name="Smith D.R."/>
            <person name="Bergman C.M."/>
            <person name="Oliver B."/>
            <person name="Markow T.A."/>
            <person name="Kaufman T.C."/>
            <person name="Kellis M."/>
            <person name="Gelbart W."/>
            <person name="Iyer V.N."/>
            <person name="Pollard D.A."/>
            <person name="Sackton T.B."/>
            <person name="Larracuente A.M."/>
            <person name="Singh N.D."/>
            <person name="Abad J.P."/>
            <person name="Abt D.N."/>
            <person name="Adryan B."/>
            <person name="Aguade M."/>
            <person name="Akashi H."/>
            <person name="Anderson W.W."/>
            <person name="Aquadro C.F."/>
            <person name="Ardell D.H."/>
            <person name="Arguello R."/>
            <person name="Artieri C.G."/>
            <person name="Barbash D.A."/>
            <person name="Barker D."/>
            <person name="Barsanti P."/>
            <person name="Batterham P."/>
            <person name="Batzoglou S."/>
            <person name="Begun D."/>
            <person name="Bhutkar A."/>
            <person name="Blanco E."/>
            <person name="Bosak S.A."/>
            <person name="Bradley R.K."/>
            <person name="Brand A.D."/>
            <person name="Brent M.R."/>
            <person name="Brooks A.N."/>
            <person name="Brown R.H."/>
            <person name="Butlin R.K."/>
            <person name="Caggese C."/>
            <person name="Calvi B.R."/>
            <person name="Bernardo de Carvalho A."/>
            <person name="Caspi A."/>
            <person name="Castrezana S."/>
            <person name="Celniker S.E."/>
            <person name="Chang J.L."/>
            <person name="Chapple C."/>
            <person name="Chatterji S."/>
            <person name="Chinwalla A."/>
            <person name="Civetta A."/>
            <person name="Clifton S.W."/>
            <person name="Comeron J.M."/>
            <person name="Costello J.C."/>
            <person name="Coyne J.A."/>
            <person name="Daub J."/>
            <person name="David R.G."/>
            <person name="Delcher A.L."/>
            <person name="Delehaunty K."/>
            <person name="Do C.B."/>
            <person name="Ebling H."/>
            <person name="Edwards K."/>
            <person name="Eickbush T."/>
            <person name="Evans J.D."/>
            <person name="Filipski A."/>
            <person name="Findeiss S."/>
            <person name="Freyhult E."/>
            <person name="Fulton L."/>
            <person name="Fulton R."/>
            <person name="Garcia A.C."/>
            <person name="Gardiner A."/>
            <person name="Garfield D.A."/>
            <person name="Garvin B.E."/>
            <person name="Gibson G."/>
            <person name="Gilbert D."/>
            <person name="Gnerre S."/>
            <person name="Godfrey J."/>
            <person name="Good R."/>
            <person name="Gotea V."/>
            <person name="Gravely B."/>
            <person name="Greenberg A.J."/>
            <person name="Griffiths-Jones S."/>
            <person name="Gross S."/>
            <person name="Guigo R."/>
            <person name="Gustafson E.A."/>
            <person name="Haerty W."/>
            <person name="Hahn M.W."/>
            <person name="Halligan D.L."/>
            <person name="Halpern A.L."/>
            <person name="Halter G.M."/>
            <person name="Han M.V."/>
            <person name="Heger A."/>
            <person name="Hillier L."/>
            <person name="Hinrichs A.S."/>
            <person name="Holmes I."/>
            <person name="Hoskins R.A."/>
            <person name="Hubisz M.J."/>
            <person name="Hultmark D."/>
            <person name="Huntley M.A."/>
            <person name="Jaffe D.B."/>
            <person name="Jagadeeshan S."/>
            <person name="Jeck W.R."/>
            <person name="Johnson J."/>
            <person name="Jones C.D."/>
            <person name="Jordan W.C."/>
            <person name="Karpen G.H."/>
            <person name="Kataoka E."/>
            <person name="Keightley P.D."/>
            <person name="Kheradpour P."/>
            <person name="Kirkness E.F."/>
            <person name="Koerich L.B."/>
            <person name="Kristiansen K."/>
            <person name="Kudrna D."/>
            <person name="Kulathinal R.J."/>
            <person name="Kumar S."/>
            <person name="Kwok R."/>
            <person name="Lander E."/>
            <person name="Langley C.H."/>
            <person name="Lapoint R."/>
            <person name="Lazzaro B.P."/>
            <person name="Lee S.J."/>
            <person name="Levesque L."/>
            <person name="Li R."/>
            <person name="Lin C.F."/>
            <person name="Lin M.F."/>
            <person name="Lindblad-Toh K."/>
            <person name="Llopart A."/>
            <person name="Long M."/>
            <person name="Low L."/>
            <person name="Lozovsky E."/>
            <person name="Lu J."/>
            <person name="Luo M."/>
            <person name="Machado C.A."/>
            <person name="Makalowski W."/>
            <person name="Marzo M."/>
            <person name="Matsuda M."/>
            <person name="Matzkin L."/>
            <person name="McAllister B."/>
            <person name="McBride C.S."/>
            <person name="McKernan B."/>
            <person name="McKernan K."/>
            <person name="Mendez-Lago M."/>
            <person name="Minx P."/>
            <person name="Mollenhauer M.U."/>
            <person name="Montooth K."/>
            <person name="Mount S.M."/>
            <person name="Mu X."/>
            <person name="Myers E."/>
            <person name="Negre B."/>
            <person name="Newfeld S."/>
            <person name="Nielsen R."/>
            <person name="Noor M.A."/>
            <person name="O'Grady P."/>
            <person name="Pachter L."/>
            <person name="Papaceit M."/>
            <person name="Parisi M.J."/>
            <person name="Parisi M."/>
            <person name="Parts L."/>
            <person name="Pedersen J.S."/>
            <person name="Pesole G."/>
            <person name="Phillippy A.M."/>
            <person name="Ponting C.P."/>
            <person name="Pop M."/>
            <person name="Porcelli D."/>
            <person name="Powell J.R."/>
            <person name="Prohaska S."/>
            <person name="Pruitt K."/>
            <person name="Puig M."/>
            <person name="Quesneville H."/>
            <person name="Ram K.R."/>
            <person name="Rand D."/>
            <person name="Rasmussen M.D."/>
            <person name="Reed L.K."/>
            <person name="Reenan R."/>
            <person name="Reily A."/>
            <person name="Remington K.A."/>
            <person name="Rieger T.T."/>
            <person name="Ritchie M.G."/>
            <person name="Robin C."/>
            <person name="Rogers Y.H."/>
            <person name="Rohde C."/>
            <person name="Rozas J."/>
            <person name="Rubenfield M.J."/>
            <person name="Ruiz A."/>
            <person name="Russo S."/>
            <person name="Salzberg S.L."/>
            <person name="Sanchez-Gracia A."/>
            <person name="Saranga D.J."/>
            <person name="Sato H."/>
            <person name="Schaeffer S.W."/>
            <person name="Schatz M.C."/>
            <person name="Schlenke T."/>
            <person name="Schwartz R."/>
            <person name="Segarra C."/>
            <person name="Singh R.S."/>
            <person name="Sirot L."/>
            <person name="Sirota M."/>
            <person name="Sisneros N.B."/>
            <person name="Smith C.D."/>
            <person name="Smith T.F."/>
            <person name="Spieth J."/>
            <person name="Stage D.E."/>
            <person name="Stark A."/>
            <person name="Stephan W."/>
            <person name="Strausberg R.L."/>
            <person name="Strempel S."/>
            <person name="Sturgill D."/>
            <person name="Sutton G."/>
            <person name="Sutton G.G."/>
            <person name="Tao W."/>
            <person name="Teichmann S."/>
            <person name="Tobari Y.N."/>
            <person name="Tomimura Y."/>
            <person name="Tsolas J.M."/>
            <person name="Valente V.L."/>
            <person name="Venter E."/>
            <person name="Venter J.C."/>
            <person name="Vicario S."/>
            <person name="Vieira F.G."/>
            <person name="Vilella A.J."/>
            <person name="Villasante A."/>
            <person name="Walenz B."/>
            <person name="Wang J."/>
            <person name="Wasserman M."/>
            <person name="Watts T."/>
            <person name="Wilson D."/>
            <person name="Wilson R.K."/>
            <person name="Wing R.A."/>
            <person name="Wolfner M.F."/>
            <person name="Wong A."/>
            <person name="Wong G.K."/>
            <person name="Wu C.I."/>
            <person name="Wu G."/>
            <person name="Yamamoto D."/>
            <person name="Yang H.P."/>
            <person name="Yang S.P."/>
            <person name="Yorke J.A."/>
            <person name="Yoshida K."/>
            <person name="Zdobnov E."/>
            <person name="Zhang P."/>
            <person name="Zhang Y."/>
            <person name="Zimin A.V."/>
            <person name="Baldwin J."/>
            <person name="Abdouelleil A."/>
            <person name="Abdulkadir J."/>
            <person name="Abebe A."/>
            <person name="Abera B."/>
            <person name="Abreu J."/>
            <person name="Acer S.C."/>
            <person name="Aftuck L."/>
            <person name="Alexander A."/>
            <person name="An P."/>
            <person name="Anderson E."/>
            <person name="Anderson S."/>
            <person name="Arachi H."/>
            <person name="Azer M."/>
            <person name="Bachantsang P."/>
            <person name="Barry A."/>
            <person name="Bayul T."/>
            <person name="Berlin A."/>
            <person name="Bessette D."/>
            <person name="Bloom T."/>
            <person name="Blye J."/>
            <person name="Boguslavskiy L."/>
            <person name="Bonnet C."/>
            <person name="Boukhgalter B."/>
            <person name="Bourzgui I."/>
            <person name="Brown A."/>
            <person name="Cahill P."/>
            <person name="Channer S."/>
            <person name="Cheshatsang Y."/>
            <person name="Chuda L."/>
            <person name="Citroen M."/>
            <person name="Collymore A."/>
            <person name="Cooke P."/>
            <person name="Costello M."/>
            <person name="D'Aco K."/>
            <person name="Daza R."/>
            <person name="De Haan G."/>
            <person name="DeGray S."/>
            <person name="DeMaso C."/>
            <person name="Dhargay N."/>
            <person name="Dooley K."/>
            <person name="Dooley E."/>
            <person name="Doricent M."/>
            <person name="Dorje P."/>
            <person name="Dorjee K."/>
            <person name="Dupes A."/>
            <person name="Elong R."/>
            <person name="Falk J."/>
            <person name="Farina A."/>
            <person name="Faro S."/>
            <person name="Ferguson D."/>
            <person name="Fisher S."/>
            <person name="Foley C.D."/>
            <person name="Franke A."/>
            <person name="Friedrich D."/>
            <person name="Gadbois L."/>
            <person name="Gearin G."/>
            <person name="Gearin C.R."/>
            <person name="Giannoukos G."/>
            <person name="Goode T."/>
            <person name="Graham J."/>
            <person name="Grandbois E."/>
            <person name="Grewal S."/>
            <person name="Gyaltsen K."/>
            <person name="Hafez N."/>
            <person name="Hagos B."/>
            <person name="Hall J."/>
            <person name="Henson C."/>
            <person name="Hollinger A."/>
            <person name="Honan T."/>
            <person name="Huard M.D."/>
            <person name="Hughes L."/>
            <person name="Hurhula B."/>
            <person name="Husby M.E."/>
            <person name="Kamat A."/>
            <person name="Kanga B."/>
            <person name="Kashin S."/>
            <person name="Khazanovich D."/>
            <person name="Kisner P."/>
            <person name="Lance K."/>
            <person name="Lara M."/>
            <person name="Lee W."/>
            <person name="Lennon N."/>
            <person name="Letendre F."/>
            <person name="LeVine R."/>
            <person name="Lipovsky A."/>
            <person name="Liu X."/>
            <person name="Liu J."/>
            <person name="Liu S."/>
            <person name="Lokyitsang T."/>
            <person name="Lokyitsang Y."/>
            <person name="Lubonja R."/>
            <person name="Lui A."/>
            <person name="MacDonald P."/>
            <person name="Magnisalis V."/>
            <person name="Maru K."/>
            <person name="Matthews C."/>
            <person name="McCusker W."/>
            <person name="McDonough S."/>
            <person name="Mehta T."/>
            <person name="Meldrim J."/>
            <person name="Meneus L."/>
            <person name="Mihai O."/>
            <person name="Mihalev A."/>
            <person name="Mihova T."/>
            <person name="Mittelman R."/>
            <person name="Mlenga V."/>
            <person name="Montmayeur A."/>
            <person name="Mulrain L."/>
            <person name="Navidi A."/>
            <person name="Naylor J."/>
            <person name="Negash T."/>
            <person name="Nguyen T."/>
            <person name="Nguyen N."/>
            <person name="Nicol R."/>
            <person name="Norbu C."/>
            <person name="Norbu N."/>
            <person name="Novod N."/>
            <person name="O'Neill B."/>
            <person name="Osman S."/>
            <person name="Markiewicz E."/>
            <person name="Oyono O.L."/>
            <person name="Patti C."/>
            <person name="Phunkhang P."/>
            <person name="Pierre F."/>
            <person name="Priest M."/>
            <person name="Raghuraman S."/>
            <person name="Rege F."/>
            <person name="Reyes R."/>
            <person name="Rise C."/>
            <person name="Rogov P."/>
            <person name="Ross K."/>
            <person name="Ryan E."/>
            <person name="Settipalli S."/>
            <person name="Shea T."/>
            <person name="Sherpa N."/>
            <person name="Shi L."/>
            <person name="Shih D."/>
            <person name="Sparrow T."/>
            <person name="Spaulding J."/>
            <person name="Stalker J."/>
            <person name="Stange-Thomann N."/>
            <person name="Stavropoulos S."/>
            <person name="Stone C."/>
            <person name="Strader C."/>
            <person name="Tesfaye S."/>
            <person name="Thomson T."/>
            <person name="Thoulutsang Y."/>
            <person name="Thoulutsang D."/>
            <person name="Topham K."/>
            <person name="Topping I."/>
            <person name="Tsamla T."/>
            <person name="Vassiliev H."/>
            <person name="Vo A."/>
            <person name="Wangchuk T."/>
            <person name="Wangdi T."/>
            <person name="Weiand M."/>
            <person name="Wilkinson J."/>
            <person name="Wilson A."/>
            <person name="Yadav S."/>
            <person name="Young G."/>
            <person name="Yu Q."/>
            <person name="Zembek L."/>
            <person name="Zhong D."/>
            <person name="Zimmer A."/>
            <person name="Zwirko Z."/>
            <person name="Jaffe D.B."/>
            <person name="Alvarez P."/>
            <person name="Brockman W."/>
            <person name="Butler J."/>
            <person name="Chin C."/>
            <person name="Gnerre S."/>
            <person name="Grabherr M."/>
            <person name="Kleber M."/>
            <person name="Mauceli E."/>
            <person name="MacCallum I."/>
        </authorList>
    </citation>
    <scope>NUCLEOTIDE SEQUENCE [LARGE SCALE GENOMIC DNA]</scope>
    <source>
        <strain evidence="3">Tai18E2 / Tucson 14021-0261.01</strain>
    </source>
</reference>
<dbReference type="PhylomeDB" id="B4IU37"/>
<dbReference type="HOGENOM" id="CLU_150248_0_0_1"/>
<dbReference type="InterPro" id="IPR003475">
    <property type="entry name" value="Insect_Unk"/>
</dbReference>
<proteinExistence type="predicted"/>
<evidence type="ECO:0000256" key="1">
    <source>
        <dbReference type="SAM" id="SignalP"/>
    </source>
</evidence>
<dbReference type="OrthoDB" id="7845879at2759"/>
<feature type="signal peptide" evidence="1">
    <location>
        <begin position="1"/>
        <end position="20"/>
    </location>
</feature>
<sequence length="100" mass="11591">MHLKAVLTVFSVLFLALVAGQNRNCDELTRRCERCVAQLNNVVDRTLPILNNECRVRTRNTWRWRNVGRCELTRLNCLGSDRRMNCIDIAELAGMERVSE</sequence>
<dbReference type="AlphaFoldDB" id="B4IU37"/>
<keyword evidence="3" id="KW-1185">Reference proteome</keyword>
<evidence type="ECO:0000313" key="3">
    <source>
        <dbReference type="Proteomes" id="UP000002282"/>
    </source>
</evidence>
<dbReference type="Pfam" id="PF02448">
    <property type="entry name" value="L71"/>
    <property type="match status" value="1"/>
</dbReference>
<keyword evidence="1" id="KW-0732">Signal</keyword>
<feature type="chain" id="PRO_5002811038" evidence="1">
    <location>
        <begin position="21"/>
        <end position="100"/>
    </location>
</feature>
<organism evidence="2 3">
    <name type="scientific">Drosophila yakuba</name>
    <name type="common">Fruit fly</name>
    <dbReference type="NCBI Taxonomy" id="7245"/>
    <lineage>
        <taxon>Eukaryota</taxon>
        <taxon>Metazoa</taxon>
        <taxon>Ecdysozoa</taxon>
        <taxon>Arthropoda</taxon>
        <taxon>Hexapoda</taxon>
        <taxon>Insecta</taxon>
        <taxon>Pterygota</taxon>
        <taxon>Neoptera</taxon>
        <taxon>Endopterygota</taxon>
        <taxon>Diptera</taxon>
        <taxon>Brachycera</taxon>
        <taxon>Muscomorpha</taxon>
        <taxon>Ephydroidea</taxon>
        <taxon>Drosophilidae</taxon>
        <taxon>Drosophila</taxon>
        <taxon>Sophophora</taxon>
    </lineage>
</organism>
<evidence type="ECO:0000313" key="2">
    <source>
        <dbReference type="EMBL" id="EDW99886.1"/>
    </source>
</evidence>
<accession>B4IU37</accession>
<dbReference type="EMBL" id="CH891765">
    <property type="protein sequence ID" value="EDW99886.1"/>
    <property type="molecule type" value="Genomic_DNA"/>
</dbReference>
<reference evidence="2 3" key="2">
    <citation type="journal article" date="2007" name="PLoS Biol.">
        <title>Principles of genome evolution in the Drosophila melanogaster species group.</title>
        <authorList>
            <person name="Ranz J.M."/>
            <person name="Maurin D."/>
            <person name="Chan Y.S."/>
            <person name="von Grotthuss M."/>
            <person name="Hillier L.W."/>
            <person name="Roote J."/>
            <person name="Ashburner M."/>
            <person name="Bergman C.M."/>
        </authorList>
    </citation>
    <scope>NUCLEOTIDE SEQUENCE [LARGE SCALE GENOMIC DNA]</scope>
    <source>
        <strain evidence="3">Tai18E2 / Tucson 14021-0261.01</strain>
    </source>
</reference>
<dbReference type="OMA" id="WERQLNC"/>
<dbReference type="KEGG" id="dya:Dyak_GE23155"/>
<name>B4IU37_DROYA</name>
<gene>
    <name evidence="2" type="primary">Dyak\GE23155</name>
    <name evidence="2" type="synonym">dyak_GLEANR_6932</name>
    <name evidence="2" type="synonym">GE23155</name>
    <name evidence="2" type="ORF">Dyak_GE23155</name>
</gene>
<protein>
    <submittedName>
        <fullName evidence="2">Uncharacterized protein</fullName>
    </submittedName>
</protein>